<accession>A0A7J7IQI1</accession>
<dbReference type="AlphaFoldDB" id="A0A7J7IQI1"/>
<dbReference type="EMBL" id="VWRR01000001">
    <property type="protein sequence ID" value="KAF6005372.1"/>
    <property type="molecule type" value="Genomic_DNA"/>
</dbReference>
<sequence>MAASAAKERVLSVAAILRHRSSLPTRAIARVLLESDGGPVEHGALWKLARRVKHVGSKIAERNNSEKVAVDRGPGGEPGAATSLQTEPIQLLRSKRHFKKVLYQMKRMQTVEVRAEPLAERASTTERRRFLVRLTDKGMRKYAQELDALYKNQVVE</sequence>
<keyword evidence="3" id="KW-1185">Reference proteome</keyword>
<dbReference type="OrthoDB" id="10379109at2759"/>
<proteinExistence type="predicted"/>
<feature type="region of interest" description="Disordered" evidence="1">
    <location>
        <begin position="63"/>
        <end position="82"/>
    </location>
</feature>
<reference evidence="2 3" key="1">
    <citation type="journal article" date="2020" name="J. Phycol.">
        <title>Comparative genome analysis reveals Cyanidiococcus gen. nov., a new extremophilic red algal genus sister to Cyanidioschyzon (Cyanidioschyzonaceae, Rhodophyta).</title>
        <authorList>
            <person name="Liu S.-L."/>
            <person name="Chiang Y.-R."/>
            <person name="Yoon H.S."/>
            <person name="Fu H.-Y."/>
        </authorList>
    </citation>
    <scope>NUCLEOTIDE SEQUENCE [LARGE SCALE GENOMIC DNA]</scope>
    <source>
        <strain evidence="2 3">THAL066</strain>
    </source>
</reference>
<comment type="caution">
    <text evidence="2">The sequence shown here is derived from an EMBL/GenBank/DDBJ whole genome shotgun (WGS) entry which is preliminary data.</text>
</comment>
<dbReference type="Proteomes" id="UP000530660">
    <property type="component" value="Unassembled WGS sequence"/>
</dbReference>
<gene>
    <name evidence="2" type="ORF">F1559_004781</name>
</gene>
<name>A0A7J7IQI1_9RHOD</name>
<evidence type="ECO:0000313" key="2">
    <source>
        <dbReference type="EMBL" id="KAF6005372.1"/>
    </source>
</evidence>
<protein>
    <submittedName>
        <fullName evidence="2">Uncharacterized protein</fullName>
    </submittedName>
</protein>
<evidence type="ECO:0000313" key="3">
    <source>
        <dbReference type="Proteomes" id="UP000530660"/>
    </source>
</evidence>
<evidence type="ECO:0000256" key="1">
    <source>
        <dbReference type="SAM" id="MobiDB-lite"/>
    </source>
</evidence>
<organism evidence="2 3">
    <name type="scientific">Cyanidiococcus yangmingshanensis</name>
    <dbReference type="NCBI Taxonomy" id="2690220"/>
    <lineage>
        <taxon>Eukaryota</taxon>
        <taxon>Rhodophyta</taxon>
        <taxon>Bangiophyceae</taxon>
        <taxon>Cyanidiales</taxon>
        <taxon>Cyanidiaceae</taxon>
        <taxon>Cyanidiococcus</taxon>
    </lineage>
</organism>